<keyword evidence="1" id="KW-0547">Nucleotide-binding</keyword>
<keyword evidence="3" id="KW-0282">Flagellum</keyword>
<dbReference type="InterPro" id="IPR033875">
    <property type="entry name" value="FlhG"/>
</dbReference>
<keyword evidence="3" id="KW-0966">Cell projection</keyword>
<keyword evidence="3" id="KW-0969">Cilium</keyword>
<dbReference type="GO" id="GO:0005524">
    <property type="term" value="F:ATP binding"/>
    <property type="evidence" value="ECO:0007669"/>
    <property type="project" value="UniProtKB-KW"/>
</dbReference>
<dbReference type="InterPro" id="IPR025501">
    <property type="entry name" value="MinD_FleN"/>
</dbReference>
<dbReference type="SUPFAM" id="SSF52540">
    <property type="entry name" value="P-loop containing nucleoside triphosphate hydrolases"/>
    <property type="match status" value="1"/>
</dbReference>
<dbReference type="GO" id="GO:0005829">
    <property type="term" value="C:cytosol"/>
    <property type="evidence" value="ECO:0007669"/>
    <property type="project" value="TreeGrafter"/>
</dbReference>
<dbReference type="InterPro" id="IPR033756">
    <property type="entry name" value="YlxH/NBP35"/>
</dbReference>
<protein>
    <submittedName>
        <fullName evidence="3">Flagellar biosynthesis protein FlhG</fullName>
    </submittedName>
</protein>
<dbReference type="GO" id="GO:0051782">
    <property type="term" value="P:negative regulation of cell division"/>
    <property type="evidence" value="ECO:0007669"/>
    <property type="project" value="TreeGrafter"/>
</dbReference>
<comment type="caution">
    <text evidence="3">The sequence shown here is derived from an EMBL/GenBank/DDBJ whole genome shotgun (WGS) entry which is preliminary data.</text>
</comment>
<sequence>MSRVKVIAVASGKGGVGKTNVSVNLAYQLSRAGRKVLLLDADLGLANVDILLNLKPKRNLSDVLEGHCSLKDILVTAPGGFTVIPAASGKKGMAEMAKSQHAGIVMAMSELDQDFDVMIVDTAAGISDSVVTFSQASHHVTVVCSDEPTSMADAYALIKVLSRDAGIERFKVLRNRLPNDLEARAGFKRLEETANRFLNVQLEYAGYIPDDPFVAKAVSRQRCVSEAFPSSPSAKAFKTFADKTDSWDTPVTPHGGLEFFVDRMSS</sequence>
<dbReference type="AlphaFoldDB" id="A0A7W4Z5X2"/>
<dbReference type="Proteomes" id="UP000537130">
    <property type="component" value="Unassembled WGS sequence"/>
</dbReference>
<keyword evidence="4" id="KW-1185">Reference proteome</keyword>
<dbReference type="InterPro" id="IPR027417">
    <property type="entry name" value="P-loop_NTPase"/>
</dbReference>
<dbReference type="PANTHER" id="PTHR43384:SF4">
    <property type="entry name" value="CELLULOSE BIOSYNTHESIS PROTEIN BCSQ-RELATED"/>
    <property type="match status" value="1"/>
</dbReference>
<dbReference type="GO" id="GO:0016887">
    <property type="term" value="F:ATP hydrolysis activity"/>
    <property type="evidence" value="ECO:0007669"/>
    <property type="project" value="TreeGrafter"/>
</dbReference>
<dbReference type="InterPro" id="IPR050625">
    <property type="entry name" value="ParA/MinD_ATPase"/>
</dbReference>
<dbReference type="RefSeq" id="WP_183409051.1">
    <property type="nucleotide sequence ID" value="NZ_JACHWY010000001.1"/>
</dbReference>
<organism evidence="3 4">
    <name type="scientific">Litorivivens lipolytica</name>
    <dbReference type="NCBI Taxonomy" id="1524264"/>
    <lineage>
        <taxon>Bacteria</taxon>
        <taxon>Pseudomonadati</taxon>
        <taxon>Pseudomonadota</taxon>
        <taxon>Gammaproteobacteria</taxon>
        <taxon>Litorivivens</taxon>
    </lineage>
</organism>
<evidence type="ECO:0000256" key="2">
    <source>
        <dbReference type="ARBA" id="ARBA00022840"/>
    </source>
</evidence>
<dbReference type="EMBL" id="JACHWY010000001">
    <property type="protein sequence ID" value="MBB3046351.1"/>
    <property type="molecule type" value="Genomic_DNA"/>
</dbReference>
<evidence type="ECO:0000313" key="4">
    <source>
        <dbReference type="Proteomes" id="UP000537130"/>
    </source>
</evidence>
<dbReference type="PANTHER" id="PTHR43384">
    <property type="entry name" value="SEPTUM SITE-DETERMINING PROTEIN MIND HOMOLOG, CHLOROPLASTIC-RELATED"/>
    <property type="match status" value="1"/>
</dbReference>
<evidence type="ECO:0000256" key="1">
    <source>
        <dbReference type="ARBA" id="ARBA00022741"/>
    </source>
</evidence>
<dbReference type="PIRSF" id="PIRSF003092">
    <property type="entry name" value="MinD"/>
    <property type="match status" value="1"/>
</dbReference>
<dbReference type="GO" id="GO:0009898">
    <property type="term" value="C:cytoplasmic side of plasma membrane"/>
    <property type="evidence" value="ECO:0007669"/>
    <property type="project" value="TreeGrafter"/>
</dbReference>
<reference evidence="3 4" key="1">
    <citation type="submission" date="2020-08" db="EMBL/GenBank/DDBJ databases">
        <title>Genomic Encyclopedia of Type Strains, Phase III (KMG-III): the genomes of soil and plant-associated and newly described type strains.</title>
        <authorList>
            <person name="Whitman W."/>
        </authorList>
    </citation>
    <scope>NUCLEOTIDE SEQUENCE [LARGE SCALE GENOMIC DNA]</scope>
    <source>
        <strain evidence="3 4">CECT 8654</strain>
    </source>
</reference>
<name>A0A7W4Z5X2_9GAMM</name>
<dbReference type="CDD" id="cd02038">
    <property type="entry name" value="FlhG-like"/>
    <property type="match status" value="1"/>
</dbReference>
<dbReference type="Pfam" id="PF10609">
    <property type="entry name" value="ParA"/>
    <property type="match status" value="1"/>
</dbReference>
<accession>A0A7W4Z5X2</accession>
<gene>
    <name evidence="3" type="ORF">FHR99_000587</name>
</gene>
<keyword evidence="2" id="KW-0067">ATP-binding</keyword>
<evidence type="ECO:0000313" key="3">
    <source>
        <dbReference type="EMBL" id="MBB3046351.1"/>
    </source>
</evidence>
<dbReference type="Gene3D" id="3.40.50.300">
    <property type="entry name" value="P-loop containing nucleotide triphosphate hydrolases"/>
    <property type="match status" value="1"/>
</dbReference>
<proteinExistence type="predicted"/>